<organism evidence="8 9">
    <name type="scientific">Anaerohalosphaera lusitana</name>
    <dbReference type="NCBI Taxonomy" id="1936003"/>
    <lineage>
        <taxon>Bacteria</taxon>
        <taxon>Pseudomonadati</taxon>
        <taxon>Planctomycetota</taxon>
        <taxon>Phycisphaerae</taxon>
        <taxon>Sedimentisphaerales</taxon>
        <taxon>Anaerohalosphaeraceae</taxon>
        <taxon>Anaerohalosphaera</taxon>
    </lineage>
</organism>
<protein>
    <recommendedName>
        <fullName evidence="7">Protein-L-isoaspartate O-methyltransferase</fullName>
        <ecNumber evidence="7">2.1.1.77</ecNumber>
    </recommendedName>
    <alternativeName>
        <fullName evidence="7">L-isoaspartyl protein carboxyl methyltransferase</fullName>
    </alternativeName>
    <alternativeName>
        <fullName evidence="7">Protein L-isoaspartyl methyltransferase</fullName>
    </alternativeName>
    <alternativeName>
        <fullName evidence="7">Protein-beta-aspartate methyltransferase</fullName>
        <shortName evidence="7">PIMT</shortName>
    </alternativeName>
</protein>
<comment type="catalytic activity">
    <reaction evidence="7">
        <text>[protein]-L-isoaspartate + S-adenosyl-L-methionine = [protein]-L-isoaspartate alpha-methyl ester + S-adenosyl-L-homocysteine</text>
        <dbReference type="Rhea" id="RHEA:12705"/>
        <dbReference type="Rhea" id="RHEA-COMP:12143"/>
        <dbReference type="Rhea" id="RHEA-COMP:12144"/>
        <dbReference type="ChEBI" id="CHEBI:57856"/>
        <dbReference type="ChEBI" id="CHEBI:59789"/>
        <dbReference type="ChEBI" id="CHEBI:90596"/>
        <dbReference type="ChEBI" id="CHEBI:90598"/>
        <dbReference type="EC" id="2.1.1.77"/>
    </reaction>
</comment>
<dbReference type="GO" id="GO:0004719">
    <property type="term" value="F:protein-L-isoaspartate (D-aspartate) O-methyltransferase activity"/>
    <property type="evidence" value="ECO:0007669"/>
    <property type="project" value="UniProtKB-UniRule"/>
</dbReference>
<comment type="subcellular location">
    <subcellularLocation>
        <location evidence="1 7">Cytoplasm</location>
    </subcellularLocation>
</comment>
<comment type="similarity">
    <text evidence="2 7">Belongs to the methyltransferase superfamily. L-isoaspartyl/D-aspartyl protein methyltransferase family.</text>
</comment>
<dbReference type="OrthoDB" id="9772751at2"/>
<keyword evidence="6 7" id="KW-0949">S-adenosyl-L-methionine</keyword>
<feature type="active site" evidence="7">
    <location>
        <position position="68"/>
    </location>
</feature>
<dbReference type="InterPro" id="IPR029063">
    <property type="entry name" value="SAM-dependent_MTases_sf"/>
</dbReference>
<evidence type="ECO:0000256" key="1">
    <source>
        <dbReference type="ARBA" id="ARBA00004496"/>
    </source>
</evidence>
<dbReference type="NCBIfam" id="TIGR00080">
    <property type="entry name" value="pimt"/>
    <property type="match status" value="1"/>
</dbReference>
<dbReference type="GO" id="GO:0030091">
    <property type="term" value="P:protein repair"/>
    <property type="evidence" value="ECO:0007669"/>
    <property type="project" value="UniProtKB-UniRule"/>
</dbReference>
<dbReference type="PANTHER" id="PTHR11579:SF0">
    <property type="entry name" value="PROTEIN-L-ISOASPARTATE(D-ASPARTATE) O-METHYLTRANSFERASE"/>
    <property type="match status" value="1"/>
</dbReference>
<dbReference type="Pfam" id="PF01135">
    <property type="entry name" value="PCMT"/>
    <property type="match status" value="1"/>
</dbReference>
<keyword evidence="3 7" id="KW-0963">Cytoplasm</keyword>
<evidence type="ECO:0000256" key="5">
    <source>
        <dbReference type="ARBA" id="ARBA00022679"/>
    </source>
</evidence>
<gene>
    <name evidence="7 8" type="primary">pcm</name>
    <name evidence="8" type="ORF">STSP2_00298</name>
</gene>
<dbReference type="SUPFAM" id="SSF53335">
    <property type="entry name" value="S-adenosyl-L-methionine-dependent methyltransferases"/>
    <property type="match status" value="1"/>
</dbReference>
<evidence type="ECO:0000313" key="9">
    <source>
        <dbReference type="Proteomes" id="UP000189674"/>
    </source>
</evidence>
<dbReference type="EC" id="2.1.1.77" evidence="7"/>
<dbReference type="InterPro" id="IPR000682">
    <property type="entry name" value="PCMT"/>
</dbReference>
<dbReference type="PANTHER" id="PTHR11579">
    <property type="entry name" value="PROTEIN-L-ISOASPARTATE O-METHYLTRANSFERASE"/>
    <property type="match status" value="1"/>
</dbReference>
<dbReference type="EMBL" id="CP019791">
    <property type="protein sequence ID" value="AQT67155.1"/>
    <property type="molecule type" value="Genomic_DNA"/>
</dbReference>
<keyword evidence="4 7" id="KW-0489">Methyltransferase</keyword>
<evidence type="ECO:0000256" key="7">
    <source>
        <dbReference type="HAMAP-Rule" id="MF_00090"/>
    </source>
</evidence>
<accession>A0A1U9NH78</accession>
<dbReference type="GO" id="GO:0032259">
    <property type="term" value="P:methylation"/>
    <property type="evidence" value="ECO:0007669"/>
    <property type="project" value="UniProtKB-KW"/>
</dbReference>
<evidence type="ECO:0000256" key="3">
    <source>
        <dbReference type="ARBA" id="ARBA00022490"/>
    </source>
</evidence>
<reference evidence="9" key="1">
    <citation type="submission" date="2017-02" db="EMBL/GenBank/DDBJ databases">
        <title>Comparative genomics and description of representatives of a novel lineage of planctomycetes thriving in anoxic sediments.</title>
        <authorList>
            <person name="Spring S."/>
            <person name="Bunk B."/>
            <person name="Sproer C."/>
        </authorList>
    </citation>
    <scope>NUCLEOTIDE SEQUENCE [LARGE SCALE GENOMIC DNA]</scope>
    <source>
        <strain evidence="9">ST-NAGAB-D1</strain>
    </source>
</reference>
<dbReference type="CDD" id="cd02440">
    <property type="entry name" value="AdoMet_MTases"/>
    <property type="match status" value="1"/>
</dbReference>
<dbReference type="STRING" id="1936003.STSP2_00298"/>
<proteinExistence type="inferred from homology"/>
<dbReference type="Proteomes" id="UP000189674">
    <property type="component" value="Chromosome"/>
</dbReference>
<name>A0A1U9NH78_9BACT</name>
<dbReference type="FunFam" id="3.40.50.150:FF:000010">
    <property type="entry name" value="Protein-L-isoaspartate O-methyltransferase"/>
    <property type="match status" value="1"/>
</dbReference>
<dbReference type="HAMAP" id="MF_00090">
    <property type="entry name" value="PIMT"/>
    <property type="match status" value="1"/>
</dbReference>
<dbReference type="AlphaFoldDB" id="A0A1U9NH78"/>
<comment type="function">
    <text evidence="7">Catalyzes the methyl esterification of L-isoaspartyl residues in peptides and proteins that result from spontaneous decomposition of normal L-aspartyl and L-asparaginyl residues. It plays a role in the repair and/or degradation of damaged proteins.</text>
</comment>
<dbReference type="KEGG" id="alus:STSP2_00298"/>
<dbReference type="RefSeq" id="WP_146659168.1">
    <property type="nucleotide sequence ID" value="NZ_CP019791.1"/>
</dbReference>
<keyword evidence="9" id="KW-1185">Reference proteome</keyword>
<dbReference type="Gene3D" id="3.40.50.150">
    <property type="entry name" value="Vaccinia Virus protein VP39"/>
    <property type="match status" value="1"/>
</dbReference>
<sequence>MVSINAKAKHAVERRKMVQHQLAARGINDPAVLEAFEDIPREIFLPPQYESQAYHDNPVPIGSGQTISQPYIVALMTEKLQLDKNCDVLELGTGSGYQTAILATIARRVYTIERYNQLSETAQANIAHLDLPNIEYCIGDGSKGWPEHRRFDRIIATAAMPKIPQPLIDQLKPDGLIIAPVGTMTAQELILARKTDQGLKTHQITPVRFVPLLGEYSFNE</sequence>
<evidence type="ECO:0000256" key="6">
    <source>
        <dbReference type="ARBA" id="ARBA00022691"/>
    </source>
</evidence>
<dbReference type="NCBIfam" id="NF001453">
    <property type="entry name" value="PRK00312.1"/>
    <property type="match status" value="1"/>
</dbReference>
<evidence type="ECO:0000313" key="8">
    <source>
        <dbReference type="EMBL" id="AQT67155.1"/>
    </source>
</evidence>
<evidence type="ECO:0000256" key="4">
    <source>
        <dbReference type="ARBA" id="ARBA00022603"/>
    </source>
</evidence>
<keyword evidence="5 7" id="KW-0808">Transferase</keyword>
<dbReference type="GO" id="GO:0005737">
    <property type="term" value="C:cytoplasm"/>
    <property type="evidence" value="ECO:0007669"/>
    <property type="project" value="UniProtKB-SubCell"/>
</dbReference>
<evidence type="ECO:0000256" key="2">
    <source>
        <dbReference type="ARBA" id="ARBA00005369"/>
    </source>
</evidence>